<accession>A0A401SJK2</accession>
<evidence type="ECO:0000313" key="1">
    <source>
        <dbReference type="EMBL" id="GCC30510.1"/>
    </source>
</evidence>
<organism evidence="1 2">
    <name type="scientific">Chiloscyllium punctatum</name>
    <name type="common">Brownbanded bambooshark</name>
    <name type="synonym">Hemiscyllium punctatum</name>
    <dbReference type="NCBI Taxonomy" id="137246"/>
    <lineage>
        <taxon>Eukaryota</taxon>
        <taxon>Metazoa</taxon>
        <taxon>Chordata</taxon>
        <taxon>Craniata</taxon>
        <taxon>Vertebrata</taxon>
        <taxon>Chondrichthyes</taxon>
        <taxon>Elasmobranchii</taxon>
        <taxon>Galeomorphii</taxon>
        <taxon>Galeoidea</taxon>
        <taxon>Orectolobiformes</taxon>
        <taxon>Hemiscylliidae</taxon>
        <taxon>Chiloscyllium</taxon>
    </lineage>
</organism>
<dbReference type="Proteomes" id="UP000287033">
    <property type="component" value="Unassembled WGS sequence"/>
</dbReference>
<sequence length="155" mass="18019">MLTNAGEFLITSNKSVKSINSGCFPSFQTTRAQTTARKTYRFAEHRDYIFRSNFSDFYLIIPEANSPNYNAASLTVITAVFHLNLYLPTYNQHTNPGSWGSLLENIRCSWKTTDPVTYLFDFYHNLDRTFQCMIFFGLELIRKKWITINSFSTFS</sequence>
<dbReference type="EMBL" id="BEZZ01000307">
    <property type="protein sequence ID" value="GCC30510.1"/>
    <property type="molecule type" value="Genomic_DNA"/>
</dbReference>
<dbReference type="AlphaFoldDB" id="A0A401SJK2"/>
<protein>
    <submittedName>
        <fullName evidence="1">Uncharacterized protein</fullName>
    </submittedName>
</protein>
<reference evidence="1 2" key="1">
    <citation type="journal article" date="2018" name="Nat. Ecol. Evol.">
        <title>Shark genomes provide insights into elasmobranch evolution and the origin of vertebrates.</title>
        <authorList>
            <person name="Hara Y"/>
            <person name="Yamaguchi K"/>
            <person name="Onimaru K"/>
            <person name="Kadota M"/>
            <person name="Koyanagi M"/>
            <person name="Keeley SD"/>
            <person name="Tatsumi K"/>
            <person name="Tanaka K"/>
            <person name="Motone F"/>
            <person name="Kageyama Y"/>
            <person name="Nozu R"/>
            <person name="Adachi N"/>
            <person name="Nishimura O"/>
            <person name="Nakagawa R"/>
            <person name="Tanegashima C"/>
            <person name="Kiyatake I"/>
            <person name="Matsumoto R"/>
            <person name="Murakumo K"/>
            <person name="Nishida K"/>
            <person name="Terakita A"/>
            <person name="Kuratani S"/>
            <person name="Sato K"/>
            <person name="Hyodo S Kuraku.S."/>
        </authorList>
    </citation>
    <scope>NUCLEOTIDE SEQUENCE [LARGE SCALE GENOMIC DNA]</scope>
</reference>
<evidence type="ECO:0000313" key="2">
    <source>
        <dbReference type="Proteomes" id="UP000287033"/>
    </source>
</evidence>
<proteinExistence type="predicted"/>
<gene>
    <name evidence="1" type="ORF">chiPu_0008961</name>
</gene>
<name>A0A401SJK2_CHIPU</name>
<keyword evidence="2" id="KW-1185">Reference proteome</keyword>
<comment type="caution">
    <text evidence="1">The sequence shown here is derived from an EMBL/GenBank/DDBJ whole genome shotgun (WGS) entry which is preliminary data.</text>
</comment>